<dbReference type="PROSITE" id="PS00671">
    <property type="entry name" value="D_2_HYDROXYACID_DH_3"/>
    <property type="match status" value="1"/>
</dbReference>
<evidence type="ECO:0000256" key="3">
    <source>
        <dbReference type="ARBA" id="ARBA00023027"/>
    </source>
</evidence>
<evidence type="ECO:0000256" key="1">
    <source>
        <dbReference type="ARBA" id="ARBA00005854"/>
    </source>
</evidence>
<dbReference type="Pfam" id="PF00389">
    <property type="entry name" value="2-Hacid_dh"/>
    <property type="match status" value="1"/>
</dbReference>
<keyword evidence="3" id="KW-0520">NAD</keyword>
<dbReference type="InterPro" id="IPR006140">
    <property type="entry name" value="D-isomer_DH_NAD-bd"/>
</dbReference>
<dbReference type="GO" id="GO:0005829">
    <property type="term" value="C:cytosol"/>
    <property type="evidence" value="ECO:0007669"/>
    <property type="project" value="TreeGrafter"/>
</dbReference>
<dbReference type="InterPro" id="IPR036291">
    <property type="entry name" value="NAD(P)-bd_dom_sf"/>
</dbReference>
<gene>
    <name evidence="7" type="primary">serA_1</name>
    <name evidence="7" type="ORF">ETAA8_00530</name>
</gene>
<dbReference type="GO" id="GO:0003714">
    <property type="term" value="F:transcription corepressor activity"/>
    <property type="evidence" value="ECO:0007669"/>
    <property type="project" value="InterPro"/>
</dbReference>
<dbReference type="GO" id="GO:0030267">
    <property type="term" value="F:glyoxylate reductase (NADPH) activity"/>
    <property type="evidence" value="ECO:0007669"/>
    <property type="project" value="TreeGrafter"/>
</dbReference>
<dbReference type="EMBL" id="CP036274">
    <property type="protein sequence ID" value="QDU24992.1"/>
    <property type="molecule type" value="Genomic_DNA"/>
</dbReference>
<name>A0A517Y4D5_9BACT</name>
<evidence type="ECO:0000256" key="2">
    <source>
        <dbReference type="ARBA" id="ARBA00023002"/>
    </source>
</evidence>
<dbReference type="RefSeq" id="WP_145083154.1">
    <property type="nucleotide sequence ID" value="NZ_CP036274.1"/>
</dbReference>
<dbReference type="CDD" id="cd05299">
    <property type="entry name" value="CtBP_dh"/>
    <property type="match status" value="1"/>
</dbReference>
<reference evidence="7 8" key="1">
    <citation type="submission" date="2019-02" db="EMBL/GenBank/DDBJ databases">
        <title>Deep-cultivation of Planctomycetes and their phenomic and genomic characterization uncovers novel biology.</title>
        <authorList>
            <person name="Wiegand S."/>
            <person name="Jogler M."/>
            <person name="Boedeker C."/>
            <person name="Pinto D."/>
            <person name="Vollmers J."/>
            <person name="Rivas-Marin E."/>
            <person name="Kohn T."/>
            <person name="Peeters S.H."/>
            <person name="Heuer A."/>
            <person name="Rast P."/>
            <person name="Oberbeckmann S."/>
            <person name="Bunk B."/>
            <person name="Jeske O."/>
            <person name="Meyerdierks A."/>
            <person name="Storesund J.E."/>
            <person name="Kallscheuer N."/>
            <person name="Luecker S."/>
            <person name="Lage O.M."/>
            <person name="Pohl T."/>
            <person name="Merkel B.J."/>
            <person name="Hornburger P."/>
            <person name="Mueller R.-W."/>
            <person name="Bruemmer F."/>
            <person name="Labrenz M."/>
            <person name="Spormann A.M."/>
            <person name="Op den Camp H."/>
            <person name="Overmann J."/>
            <person name="Amann R."/>
            <person name="Jetten M.S.M."/>
            <person name="Mascher T."/>
            <person name="Medema M.H."/>
            <person name="Devos D.P."/>
            <person name="Kaster A.-K."/>
            <person name="Ovreas L."/>
            <person name="Rohde M."/>
            <person name="Galperin M.Y."/>
            <person name="Jogler C."/>
        </authorList>
    </citation>
    <scope>NUCLEOTIDE SEQUENCE [LARGE SCALE GENOMIC DNA]</scope>
    <source>
        <strain evidence="7 8">ETA_A8</strain>
    </source>
</reference>
<dbReference type="Pfam" id="PF02826">
    <property type="entry name" value="2-Hacid_dh_C"/>
    <property type="match status" value="1"/>
</dbReference>
<evidence type="ECO:0000313" key="8">
    <source>
        <dbReference type="Proteomes" id="UP000315017"/>
    </source>
</evidence>
<dbReference type="FunFam" id="3.40.50.720:FF:000203">
    <property type="entry name" value="D-3-phosphoglycerate dehydrogenase (SerA)"/>
    <property type="match status" value="1"/>
</dbReference>
<evidence type="ECO:0000256" key="4">
    <source>
        <dbReference type="RuleBase" id="RU003719"/>
    </source>
</evidence>
<dbReference type="EC" id="1.1.1.95" evidence="7"/>
<evidence type="ECO:0000313" key="7">
    <source>
        <dbReference type="EMBL" id="QDU24992.1"/>
    </source>
</evidence>
<dbReference type="GO" id="GO:0016618">
    <property type="term" value="F:hydroxypyruvate reductase [NAD(P)H] activity"/>
    <property type="evidence" value="ECO:0007669"/>
    <property type="project" value="TreeGrafter"/>
</dbReference>
<dbReference type="PANTHER" id="PTHR10996:SF283">
    <property type="entry name" value="GLYOXYLATE_HYDROXYPYRUVATE REDUCTASE B"/>
    <property type="match status" value="1"/>
</dbReference>
<feature type="domain" description="D-isomer specific 2-hydroxyacid dehydrogenase NAD-binding" evidence="6">
    <location>
        <begin position="108"/>
        <end position="285"/>
    </location>
</feature>
<sequence>MPTVAITDYSFPDLELERAILSAAGFELQSGNDKQTSALKSIVAEADAVITQFAPINSDVIGAMQRAKVIVRYGIGYDSVDVQAARERGIPVCNIPDYCIDEVADHTLAFILGVTRQVVPNTLHVRDGKWGLATPLDQLRTLRDQTVGIVGFGRIGREVAARLAPFKSRRLVFDAFVPTEVVRNAGCEPVSLDDLLGQSDIVTLHCPSTPQTKKLLNATSIARMKPGSVVINLARGDLVDTAALVAALQSGHLAGAAIDVCDPEPIPTDGPLRSLPNVIVASHIASASPKAVRTLRETAAHIAVMALRGEPLPNVVNGVKP</sequence>
<dbReference type="Proteomes" id="UP000315017">
    <property type="component" value="Chromosome"/>
</dbReference>
<dbReference type="SUPFAM" id="SSF51735">
    <property type="entry name" value="NAD(P)-binding Rossmann-fold domains"/>
    <property type="match status" value="1"/>
</dbReference>
<dbReference type="PANTHER" id="PTHR10996">
    <property type="entry name" value="2-HYDROXYACID DEHYDROGENASE-RELATED"/>
    <property type="match status" value="1"/>
</dbReference>
<dbReference type="KEGG" id="aagg:ETAA8_00530"/>
<dbReference type="InterPro" id="IPR043322">
    <property type="entry name" value="CtBP"/>
</dbReference>
<dbReference type="AlphaFoldDB" id="A0A517Y4D5"/>
<dbReference type="OrthoDB" id="277029at2"/>
<dbReference type="SUPFAM" id="SSF52283">
    <property type="entry name" value="Formate/glycerate dehydrogenase catalytic domain-like"/>
    <property type="match status" value="1"/>
</dbReference>
<evidence type="ECO:0000259" key="6">
    <source>
        <dbReference type="Pfam" id="PF02826"/>
    </source>
</evidence>
<dbReference type="InterPro" id="IPR006139">
    <property type="entry name" value="D-isomer_2_OHA_DH_cat_dom"/>
</dbReference>
<comment type="similarity">
    <text evidence="1 4">Belongs to the D-isomer specific 2-hydroxyacid dehydrogenase family.</text>
</comment>
<organism evidence="7 8">
    <name type="scientific">Anatilimnocola aggregata</name>
    <dbReference type="NCBI Taxonomy" id="2528021"/>
    <lineage>
        <taxon>Bacteria</taxon>
        <taxon>Pseudomonadati</taxon>
        <taxon>Planctomycetota</taxon>
        <taxon>Planctomycetia</taxon>
        <taxon>Pirellulales</taxon>
        <taxon>Pirellulaceae</taxon>
        <taxon>Anatilimnocola</taxon>
    </lineage>
</organism>
<dbReference type="PROSITE" id="PS00670">
    <property type="entry name" value="D_2_HYDROXYACID_DH_2"/>
    <property type="match status" value="1"/>
</dbReference>
<accession>A0A517Y4D5</accession>
<protein>
    <submittedName>
        <fullName evidence="7">D-3-phosphoglycerate dehydrogenase</fullName>
        <ecNumber evidence="7">1.1.1.95</ecNumber>
    </submittedName>
</protein>
<dbReference type="GO" id="GO:0004617">
    <property type="term" value="F:phosphoglycerate dehydrogenase activity"/>
    <property type="evidence" value="ECO:0007669"/>
    <property type="project" value="UniProtKB-EC"/>
</dbReference>
<dbReference type="Gene3D" id="3.40.50.720">
    <property type="entry name" value="NAD(P)-binding Rossmann-like Domain"/>
    <property type="match status" value="2"/>
</dbReference>
<evidence type="ECO:0000259" key="5">
    <source>
        <dbReference type="Pfam" id="PF00389"/>
    </source>
</evidence>
<feature type="domain" description="D-isomer specific 2-hydroxyacid dehydrogenase catalytic" evidence="5">
    <location>
        <begin position="17"/>
        <end position="317"/>
    </location>
</feature>
<dbReference type="InterPro" id="IPR050223">
    <property type="entry name" value="D-isomer_2-hydroxyacid_DH"/>
</dbReference>
<dbReference type="GO" id="GO:0051287">
    <property type="term" value="F:NAD binding"/>
    <property type="evidence" value="ECO:0007669"/>
    <property type="project" value="InterPro"/>
</dbReference>
<proteinExistence type="inferred from homology"/>
<dbReference type="InterPro" id="IPR029753">
    <property type="entry name" value="D-isomer_DH_CS"/>
</dbReference>
<keyword evidence="2 4" id="KW-0560">Oxidoreductase</keyword>
<keyword evidence="8" id="KW-1185">Reference proteome</keyword>